<dbReference type="InterPro" id="IPR036116">
    <property type="entry name" value="FN3_sf"/>
</dbReference>
<feature type="domain" description="Fibronectin type-III" evidence="1">
    <location>
        <begin position="74"/>
        <end position="167"/>
    </location>
</feature>
<dbReference type="PROSITE" id="PS50853">
    <property type="entry name" value="FN3"/>
    <property type="match status" value="1"/>
</dbReference>
<sequence>MGEMPILWAYQMTGYITFWVNIYTQERSREKGCHDCSLWIKYVLPEKFEAVSTQLGAFLRGFVTMDETWFHLYQLRQKSNQNNGLGGADLASQRAKTVPSSGKIMAIVFWDPRNQTSGGPVTTHGNERSVTVRGLYPKTRYFFRVKCLNALGESQYGAEVAVTTLEEPPRLAPKNLRAVATSSKSVNVSWE</sequence>
<evidence type="ECO:0000313" key="3">
    <source>
        <dbReference type="Proteomes" id="UP000499080"/>
    </source>
</evidence>
<dbReference type="InterPro" id="IPR013783">
    <property type="entry name" value="Ig-like_fold"/>
</dbReference>
<dbReference type="Proteomes" id="UP000499080">
    <property type="component" value="Unassembled WGS sequence"/>
</dbReference>
<organism evidence="2 3">
    <name type="scientific">Araneus ventricosus</name>
    <name type="common">Orbweaver spider</name>
    <name type="synonym">Epeira ventricosa</name>
    <dbReference type="NCBI Taxonomy" id="182803"/>
    <lineage>
        <taxon>Eukaryota</taxon>
        <taxon>Metazoa</taxon>
        <taxon>Ecdysozoa</taxon>
        <taxon>Arthropoda</taxon>
        <taxon>Chelicerata</taxon>
        <taxon>Arachnida</taxon>
        <taxon>Araneae</taxon>
        <taxon>Araneomorphae</taxon>
        <taxon>Entelegynae</taxon>
        <taxon>Araneoidea</taxon>
        <taxon>Araneidae</taxon>
        <taxon>Araneus</taxon>
    </lineage>
</organism>
<feature type="non-terminal residue" evidence="2">
    <location>
        <position position="191"/>
    </location>
</feature>
<dbReference type="SUPFAM" id="SSF49265">
    <property type="entry name" value="Fibronectin type III"/>
    <property type="match status" value="1"/>
</dbReference>
<reference evidence="2 3" key="1">
    <citation type="journal article" date="2019" name="Sci. Rep.">
        <title>Orb-weaving spider Araneus ventricosus genome elucidates the spidroin gene catalogue.</title>
        <authorList>
            <person name="Kono N."/>
            <person name="Nakamura H."/>
            <person name="Ohtoshi R."/>
            <person name="Moran D.A.P."/>
            <person name="Shinohara A."/>
            <person name="Yoshida Y."/>
            <person name="Fujiwara M."/>
            <person name="Mori M."/>
            <person name="Tomita M."/>
            <person name="Arakawa K."/>
        </authorList>
    </citation>
    <scope>NUCLEOTIDE SEQUENCE [LARGE SCALE GENOMIC DNA]</scope>
</reference>
<dbReference type="Pfam" id="PF00041">
    <property type="entry name" value="fn3"/>
    <property type="match status" value="1"/>
</dbReference>
<comment type="caution">
    <text evidence="2">The sequence shown here is derived from an EMBL/GenBank/DDBJ whole genome shotgun (WGS) entry which is preliminary data.</text>
</comment>
<accession>A0A4Y2GWK3</accession>
<keyword evidence="3" id="KW-1185">Reference proteome</keyword>
<name>A0A4Y2GWK3_ARAVE</name>
<evidence type="ECO:0000313" key="2">
    <source>
        <dbReference type="EMBL" id="GBM57903.1"/>
    </source>
</evidence>
<dbReference type="CDD" id="cd00063">
    <property type="entry name" value="FN3"/>
    <property type="match status" value="1"/>
</dbReference>
<dbReference type="Gene3D" id="2.60.40.10">
    <property type="entry name" value="Immunoglobulins"/>
    <property type="match status" value="1"/>
</dbReference>
<gene>
    <name evidence="2" type="ORF">AVEN_237784_1</name>
</gene>
<evidence type="ECO:0000259" key="1">
    <source>
        <dbReference type="PROSITE" id="PS50853"/>
    </source>
</evidence>
<protein>
    <recommendedName>
        <fullName evidence="1">Fibronectin type-III domain-containing protein</fullName>
    </recommendedName>
</protein>
<dbReference type="OrthoDB" id="6426299at2759"/>
<dbReference type="EMBL" id="BGPR01001613">
    <property type="protein sequence ID" value="GBM57903.1"/>
    <property type="molecule type" value="Genomic_DNA"/>
</dbReference>
<proteinExistence type="predicted"/>
<dbReference type="InterPro" id="IPR003961">
    <property type="entry name" value="FN3_dom"/>
</dbReference>
<dbReference type="AlphaFoldDB" id="A0A4Y2GWK3"/>